<gene>
    <name evidence="1" type="ORF">QAD02_018312</name>
</gene>
<accession>A0ACC2PGH4</accession>
<dbReference type="Proteomes" id="UP001239111">
    <property type="component" value="Chromosome 1"/>
</dbReference>
<proteinExistence type="predicted"/>
<protein>
    <submittedName>
        <fullName evidence="1">Uncharacterized protein</fullName>
    </submittedName>
</protein>
<organism evidence="1 2">
    <name type="scientific">Eretmocerus hayati</name>
    <dbReference type="NCBI Taxonomy" id="131215"/>
    <lineage>
        <taxon>Eukaryota</taxon>
        <taxon>Metazoa</taxon>
        <taxon>Ecdysozoa</taxon>
        <taxon>Arthropoda</taxon>
        <taxon>Hexapoda</taxon>
        <taxon>Insecta</taxon>
        <taxon>Pterygota</taxon>
        <taxon>Neoptera</taxon>
        <taxon>Endopterygota</taxon>
        <taxon>Hymenoptera</taxon>
        <taxon>Apocrita</taxon>
        <taxon>Proctotrupomorpha</taxon>
        <taxon>Chalcidoidea</taxon>
        <taxon>Aphelinidae</taxon>
        <taxon>Aphelininae</taxon>
        <taxon>Eretmocerus</taxon>
    </lineage>
</organism>
<sequence length="363" mass="40340">MLDLVLRLLNYCLLLSNIAAAVTVERITPPVEHGEGPHWDVSTNKLYHVDISSQKIWQVDPITGQRTFIYLKDGPVGVVVTVENSPNELVVGCGRDVVLVKWDGEQNITNPDPRKYFQKLASLDIDRNDTRVNDGKCDPAGRFWIGTMGLEINDHIEEGRGSLYRIGQNLTPTNLVTSVTVSNGLVWGPKNDVMYYIDSPTRKIVAFDYNLEYGSLGSKRVVFDLERNHVIGIPDGMTIDAHGDLWIALYKGFAVIQVDPIHGRRLRTIDLPAPRITSVAFGGPKLDILYVTSSRFGMDDEEKKKYPSSGSVFAIKGLGVQGLPQTSFKYSKVRTGRSQKGSMSGQSYRSQFRGGDIIDMGFD</sequence>
<name>A0ACC2PGH4_9HYME</name>
<evidence type="ECO:0000313" key="2">
    <source>
        <dbReference type="Proteomes" id="UP001239111"/>
    </source>
</evidence>
<evidence type="ECO:0000313" key="1">
    <source>
        <dbReference type="EMBL" id="KAJ8682520.1"/>
    </source>
</evidence>
<dbReference type="EMBL" id="CM056741">
    <property type="protein sequence ID" value="KAJ8682520.1"/>
    <property type="molecule type" value="Genomic_DNA"/>
</dbReference>
<comment type="caution">
    <text evidence="1">The sequence shown here is derived from an EMBL/GenBank/DDBJ whole genome shotgun (WGS) entry which is preliminary data.</text>
</comment>
<reference evidence="1" key="1">
    <citation type="submission" date="2023-04" db="EMBL/GenBank/DDBJ databases">
        <title>A chromosome-level genome assembly of the parasitoid wasp Eretmocerus hayati.</title>
        <authorList>
            <person name="Zhong Y."/>
            <person name="Liu S."/>
            <person name="Liu Y."/>
        </authorList>
    </citation>
    <scope>NUCLEOTIDE SEQUENCE</scope>
    <source>
        <strain evidence="1">ZJU_SS_LIU_2023</strain>
    </source>
</reference>
<keyword evidence="2" id="KW-1185">Reference proteome</keyword>